<dbReference type="AlphaFoldDB" id="A0A9Q0ENN4"/>
<dbReference type="Proteomes" id="UP001148018">
    <property type="component" value="Unassembled WGS sequence"/>
</dbReference>
<keyword evidence="3" id="KW-1185">Reference proteome</keyword>
<evidence type="ECO:0000313" key="2">
    <source>
        <dbReference type="EMBL" id="KAJ3610574.1"/>
    </source>
</evidence>
<feature type="compositionally biased region" description="Polar residues" evidence="1">
    <location>
        <begin position="82"/>
        <end position="91"/>
    </location>
</feature>
<accession>A0A9Q0ENN4</accession>
<feature type="region of interest" description="Disordered" evidence="1">
    <location>
        <begin position="66"/>
        <end position="91"/>
    </location>
</feature>
<organism evidence="2 3">
    <name type="scientific">Muraenolepis orangiensis</name>
    <name type="common">Patagonian moray cod</name>
    <dbReference type="NCBI Taxonomy" id="630683"/>
    <lineage>
        <taxon>Eukaryota</taxon>
        <taxon>Metazoa</taxon>
        <taxon>Chordata</taxon>
        <taxon>Craniata</taxon>
        <taxon>Vertebrata</taxon>
        <taxon>Euteleostomi</taxon>
        <taxon>Actinopterygii</taxon>
        <taxon>Neopterygii</taxon>
        <taxon>Teleostei</taxon>
        <taxon>Neoteleostei</taxon>
        <taxon>Acanthomorphata</taxon>
        <taxon>Zeiogadaria</taxon>
        <taxon>Gadariae</taxon>
        <taxon>Gadiformes</taxon>
        <taxon>Muraenolepidoidei</taxon>
        <taxon>Muraenolepididae</taxon>
        <taxon>Muraenolepis</taxon>
    </lineage>
</organism>
<dbReference type="OrthoDB" id="10262320at2759"/>
<evidence type="ECO:0000256" key="1">
    <source>
        <dbReference type="SAM" id="MobiDB-lite"/>
    </source>
</evidence>
<comment type="caution">
    <text evidence="2">The sequence shown here is derived from an EMBL/GenBank/DDBJ whole genome shotgun (WGS) entry which is preliminary data.</text>
</comment>
<dbReference type="EMBL" id="JANIIK010000038">
    <property type="protein sequence ID" value="KAJ3610574.1"/>
    <property type="molecule type" value="Genomic_DNA"/>
</dbReference>
<name>A0A9Q0ENN4_9TELE</name>
<sequence length="178" mass="19875">METLQRKAKESGEVMMMTMLREQLPPPEPVTERTTYAAYVKSVLLGLSVKDFRRARKGVNKVLRPFCESDSTDDDSEDRSNRPPSIQPSTQSWVTVIDDFSQGQAVTTEPHKHTLLTPKISNRSPQAAYGPKCSTNTSEHRSDGSSILDWPVPSAITVSLNNDRLVGTDRRPFTLDNV</sequence>
<evidence type="ECO:0000313" key="3">
    <source>
        <dbReference type="Proteomes" id="UP001148018"/>
    </source>
</evidence>
<gene>
    <name evidence="2" type="ORF">NHX12_022666</name>
</gene>
<protein>
    <submittedName>
        <fullName evidence="2">Uncharacterized protein</fullName>
    </submittedName>
</protein>
<proteinExistence type="predicted"/>
<reference evidence="2" key="1">
    <citation type="submission" date="2022-07" db="EMBL/GenBank/DDBJ databases">
        <title>Chromosome-level genome of Muraenolepis orangiensis.</title>
        <authorList>
            <person name="Kim J."/>
        </authorList>
    </citation>
    <scope>NUCLEOTIDE SEQUENCE</scope>
    <source>
        <strain evidence="2">KU_S4_2022</strain>
        <tissue evidence="2">Muscle</tissue>
    </source>
</reference>
<feature type="region of interest" description="Disordered" evidence="1">
    <location>
        <begin position="121"/>
        <end position="147"/>
    </location>
</feature>